<feature type="transmembrane region" description="Helical" evidence="2">
    <location>
        <begin position="190"/>
        <end position="213"/>
    </location>
</feature>
<dbReference type="InterPro" id="IPR010982">
    <property type="entry name" value="Lambda_DNA-bd_dom_sf"/>
</dbReference>
<keyword evidence="2" id="KW-1133">Transmembrane helix</keyword>
<dbReference type="PROSITE" id="PS50943">
    <property type="entry name" value="HTH_CROC1"/>
    <property type="match status" value="1"/>
</dbReference>
<dbReference type="eggNOG" id="COG1426">
    <property type="taxonomic scope" value="Bacteria"/>
</dbReference>
<dbReference type="SMART" id="SM00530">
    <property type="entry name" value="HTH_XRE"/>
    <property type="match status" value="1"/>
</dbReference>
<dbReference type="InterPro" id="IPR050400">
    <property type="entry name" value="Bact_Cytoskel_RodZ"/>
</dbReference>
<evidence type="ECO:0000313" key="5">
    <source>
        <dbReference type="Proteomes" id="UP000005744"/>
    </source>
</evidence>
<dbReference type="InterPro" id="IPR025194">
    <property type="entry name" value="RodZ-like_C"/>
</dbReference>
<proteinExistence type="predicted"/>
<sequence>MNRRVYPLSPQAVRLETPDLETEDSLATPTYSAPFSPEVDMNSTSQASRLYSIKDNQSDSIDDVQVLTNSSGEDEIITQPTLVLDSPEFNQMKPGARLRYIREQKNLSLESVADKLYLNHSVIQAIEADDYTRLPSRVFVRGYIRSYAKLLEIPADSLLEAFGADETTSVSQPLLKTPVKHRKQMTSRDSWVIVGTVIIILVLMLLMALWHIYPEISLSSNSDNTSNNGEIPAPLPTSVDANGTAIPIPVPLNGGTASSSTEYTPPSESSTDTPETATNEGQNGQQSIPVAIPITINQPTASTTPVEPIVIQPNAPTGTTATEHNPNALVLKFTQKTWIEVQDSTNKVLYNGTASAGSQQNLTGTPPFKFKVGNIFGVTVDYNGTTIDSNSTPVKVQRRFSLGTAPAPANTNEASATTSNTTTTANKPSNTSSSALSREQATTRPSFE</sequence>
<dbReference type="STRING" id="395493.BegalDRAFT_3455"/>
<dbReference type="Pfam" id="PF13464">
    <property type="entry name" value="RodZ_C"/>
    <property type="match status" value="1"/>
</dbReference>
<dbReference type="Pfam" id="PF13413">
    <property type="entry name" value="HTH_25"/>
    <property type="match status" value="1"/>
</dbReference>
<feature type="region of interest" description="Disordered" evidence="1">
    <location>
        <begin position="1"/>
        <end position="44"/>
    </location>
</feature>
<reference evidence="4 5" key="1">
    <citation type="submission" date="2011-11" db="EMBL/GenBank/DDBJ databases">
        <title>Improved High-Quality Draft sequence of Beggiatoa alba B18lD.</title>
        <authorList>
            <consortium name="US DOE Joint Genome Institute"/>
            <person name="Lucas S."/>
            <person name="Han J."/>
            <person name="Lapidus A."/>
            <person name="Cheng J.-F."/>
            <person name="Goodwin L."/>
            <person name="Pitluck S."/>
            <person name="Peters L."/>
            <person name="Mikhailova N."/>
            <person name="Held B."/>
            <person name="Detter J.C."/>
            <person name="Han C."/>
            <person name="Tapia R."/>
            <person name="Land M."/>
            <person name="Hauser L."/>
            <person name="Kyrpides N."/>
            <person name="Ivanova N."/>
            <person name="Pagani I."/>
            <person name="Samuel K."/>
            <person name="Teske A."/>
            <person name="Mueller J."/>
            <person name="Woyke T."/>
        </authorList>
    </citation>
    <scope>NUCLEOTIDE SEQUENCE [LARGE SCALE GENOMIC DNA]</scope>
    <source>
        <strain evidence="4 5">B18LD</strain>
    </source>
</reference>
<feature type="domain" description="HTH cro/C1-type" evidence="3">
    <location>
        <begin position="98"/>
        <end position="158"/>
    </location>
</feature>
<accession>I3CKX6</accession>
<feature type="region of interest" description="Disordered" evidence="1">
    <location>
        <begin position="220"/>
        <end position="285"/>
    </location>
</feature>
<evidence type="ECO:0000259" key="3">
    <source>
        <dbReference type="PROSITE" id="PS50943"/>
    </source>
</evidence>
<dbReference type="Gene3D" id="1.10.260.40">
    <property type="entry name" value="lambda repressor-like DNA-binding domains"/>
    <property type="match status" value="1"/>
</dbReference>
<dbReference type="Proteomes" id="UP000005744">
    <property type="component" value="Unassembled WGS sequence"/>
</dbReference>
<dbReference type="RefSeq" id="WP_002692182.1">
    <property type="nucleotide sequence ID" value="NZ_JH600070.1"/>
</dbReference>
<dbReference type="PANTHER" id="PTHR34475:SF1">
    <property type="entry name" value="CYTOSKELETON PROTEIN RODZ"/>
    <property type="match status" value="1"/>
</dbReference>
<gene>
    <name evidence="4" type="ORF">BegalDRAFT_3455</name>
</gene>
<keyword evidence="2" id="KW-0472">Membrane</keyword>
<dbReference type="InterPro" id="IPR001387">
    <property type="entry name" value="Cro/C1-type_HTH"/>
</dbReference>
<keyword evidence="2" id="KW-0812">Transmembrane</keyword>
<evidence type="ECO:0000256" key="2">
    <source>
        <dbReference type="SAM" id="Phobius"/>
    </source>
</evidence>
<feature type="compositionally biased region" description="Polar residues" evidence="1">
    <location>
        <begin position="436"/>
        <end position="448"/>
    </location>
</feature>
<dbReference type="CDD" id="cd00093">
    <property type="entry name" value="HTH_XRE"/>
    <property type="match status" value="1"/>
</dbReference>
<name>I3CKX6_9GAMM</name>
<dbReference type="HOGENOM" id="CLU_047530_3_0_6"/>
<feature type="region of interest" description="Disordered" evidence="1">
    <location>
        <begin position="404"/>
        <end position="448"/>
    </location>
</feature>
<dbReference type="EMBL" id="JH600070">
    <property type="protein sequence ID" value="EIJ44269.1"/>
    <property type="molecule type" value="Genomic_DNA"/>
</dbReference>
<keyword evidence="5" id="KW-1185">Reference proteome</keyword>
<dbReference type="OrthoDB" id="9790252at2"/>
<evidence type="ECO:0000256" key="1">
    <source>
        <dbReference type="SAM" id="MobiDB-lite"/>
    </source>
</evidence>
<protein>
    <recommendedName>
        <fullName evidence="3">HTH cro/C1-type domain-containing protein</fullName>
    </recommendedName>
</protein>
<dbReference type="PANTHER" id="PTHR34475">
    <property type="match status" value="1"/>
</dbReference>
<feature type="compositionally biased region" description="Low complexity" evidence="1">
    <location>
        <begin position="404"/>
        <end position="435"/>
    </location>
</feature>
<dbReference type="SUPFAM" id="SSF47413">
    <property type="entry name" value="lambda repressor-like DNA-binding domains"/>
    <property type="match status" value="1"/>
</dbReference>
<evidence type="ECO:0000313" key="4">
    <source>
        <dbReference type="EMBL" id="EIJ44269.1"/>
    </source>
</evidence>
<feature type="compositionally biased region" description="Low complexity" evidence="1">
    <location>
        <begin position="256"/>
        <end position="278"/>
    </location>
</feature>
<dbReference type="GO" id="GO:0003677">
    <property type="term" value="F:DNA binding"/>
    <property type="evidence" value="ECO:0007669"/>
    <property type="project" value="InterPro"/>
</dbReference>
<organism evidence="4 5">
    <name type="scientific">Beggiatoa alba B18LD</name>
    <dbReference type="NCBI Taxonomy" id="395493"/>
    <lineage>
        <taxon>Bacteria</taxon>
        <taxon>Pseudomonadati</taxon>
        <taxon>Pseudomonadota</taxon>
        <taxon>Gammaproteobacteria</taxon>
        <taxon>Thiotrichales</taxon>
        <taxon>Thiotrichaceae</taxon>
        <taxon>Beggiatoa</taxon>
    </lineage>
</organism>
<dbReference type="AlphaFoldDB" id="I3CKX6"/>